<evidence type="ECO:0000313" key="2">
    <source>
        <dbReference type="EMBL" id="KZM85013.1"/>
    </source>
</evidence>
<feature type="region of interest" description="Disordered" evidence="1">
    <location>
        <begin position="123"/>
        <end position="160"/>
    </location>
</feature>
<feature type="compositionally biased region" description="Polar residues" evidence="1">
    <location>
        <begin position="146"/>
        <end position="160"/>
    </location>
</feature>
<protein>
    <submittedName>
        <fullName evidence="2">Uncharacterized protein</fullName>
    </submittedName>
</protein>
<dbReference type="AlphaFoldDB" id="A0A175YNG9"/>
<feature type="compositionally biased region" description="Polar residues" evidence="1">
    <location>
        <begin position="53"/>
        <end position="66"/>
    </location>
</feature>
<proteinExistence type="predicted"/>
<evidence type="ECO:0000256" key="1">
    <source>
        <dbReference type="SAM" id="MobiDB-lite"/>
    </source>
</evidence>
<comment type="caution">
    <text evidence="2">The sequence shown here is derived from an EMBL/GenBank/DDBJ whole genome shotgun (WGS) entry which is preliminary data.</text>
</comment>
<organism evidence="2">
    <name type="scientific">Daucus carota subsp. sativus</name>
    <name type="common">Carrot</name>
    <dbReference type="NCBI Taxonomy" id="79200"/>
    <lineage>
        <taxon>Eukaryota</taxon>
        <taxon>Viridiplantae</taxon>
        <taxon>Streptophyta</taxon>
        <taxon>Embryophyta</taxon>
        <taxon>Tracheophyta</taxon>
        <taxon>Spermatophyta</taxon>
        <taxon>Magnoliopsida</taxon>
        <taxon>eudicotyledons</taxon>
        <taxon>Gunneridae</taxon>
        <taxon>Pentapetalae</taxon>
        <taxon>asterids</taxon>
        <taxon>campanulids</taxon>
        <taxon>Apiales</taxon>
        <taxon>Apiaceae</taxon>
        <taxon>Apioideae</taxon>
        <taxon>Scandiceae</taxon>
        <taxon>Daucinae</taxon>
        <taxon>Daucus</taxon>
        <taxon>Daucus sect. Daucus</taxon>
    </lineage>
</organism>
<name>A0A175YNG9_DAUCS</name>
<sequence>MEFTKKVITGSSSSSFVDLFGPKDSSTPSSSAGHFSSVFGPASTGLVRDFSPSGYSLPSQNQSSAGASEYGTIHYENRDHKAPINYGKGGSMHSKDRGTSYQNEVAEPCNLSSSIHYGGQEVYSPSVQSKNSHSAFKKDGRDDDSNGSNPNSASRGNWWQDNKEDLDRTAQLFLRFAVLHARTNGSAWNPVLNTDREQWGGLLGSPQSILSPVLSSGSPNGPSSPTAPVGQKTDQSWNLICAAAGEVNMWKMQNETANKITALPTPPNYFAPLPSSNKNTPVKQNNVSVWGHPFGVSSEYGCGFSGNAMYGRLQGPIQIGWPASELQKQYFNANGSVSHPTFLFSGGRSIAAGGGVGLKRKCAGTGVFLPRTCAGPTDSKVKPGCPASFTPPTRPAQAFNVNHSNNVMTQAQAKAQLSLITGVTSDYDAMLMDRNAVLAQQWRNGAMNCDQFLPREWSY</sequence>
<feature type="compositionally biased region" description="Polar residues" evidence="1">
    <location>
        <begin position="24"/>
        <end position="34"/>
    </location>
</feature>
<dbReference type="Gramene" id="KZM85013">
    <property type="protein sequence ID" value="KZM85013"/>
    <property type="gene ID" value="DCAR_027565"/>
</dbReference>
<feature type="region of interest" description="Disordered" evidence="1">
    <location>
        <begin position="1"/>
        <end position="35"/>
    </location>
</feature>
<accession>A0A175YNG9</accession>
<feature type="region of interest" description="Disordered" evidence="1">
    <location>
        <begin position="50"/>
        <end position="102"/>
    </location>
</feature>
<dbReference type="EMBL" id="LNRQ01000008">
    <property type="protein sequence ID" value="KZM85013.1"/>
    <property type="molecule type" value="Genomic_DNA"/>
</dbReference>
<reference evidence="2" key="1">
    <citation type="journal article" date="2016" name="Nat. Genet.">
        <title>A high-quality carrot genome assembly provides new insights into carotenoid accumulation and asterid genome evolution.</title>
        <authorList>
            <person name="Iorizzo M."/>
            <person name="Ellison S."/>
            <person name="Senalik D."/>
            <person name="Zeng P."/>
            <person name="Satapoomin P."/>
            <person name="Huang J."/>
            <person name="Bowman M."/>
            <person name="Iovene M."/>
            <person name="Sanseverino W."/>
            <person name="Cavagnaro P."/>
            <person name="Yildiz M."/>
            <person name="Macko-Podgorni A."/>
            <person name="Moranska E."/>
            <person name="Grzebelus E."/>
            <person name="Grzebelus D."/>
            <person name="Ashrafi H."/>
            <person name="Zheng Z."/>
            <person name="Cheng S."/>
            <person name="Spooner D."/>
            <person name="Van Deynze A."/>
            <person name="Simon P."/>
        </authorList>
    </citation>
    <scope>NUCLEOTIDE SEQUENCE [LARGE SCALE GENOMIC DNA]</scope>
    <source>
        <tissue evidence="2">Leaf</tissue>
    </source>
</reference>
<feature type="compositionally biased region" description="Low complexity" evidence="1">
    <location>
        <begin position="210"/>
        <end position="224"/>
    </location>
</feature>
<feature type="region of interest" description="Disordered" evidence="1">
    <location>
        <begin position="210"/>
        <end position="232"/>
    </location>
</feature>
<dbReference type="PANTHER" id="PTHR33738">
    <property type="entry name" value="EMB|CAB82975.1"/>
    <property type="match status" value="1"/>
</dbReference>
<gene>
    <name evidence="2" type="ORF">DCAR_027565</name>
</gene>
<feature type="compositionally biased region" description="Polar residues" evidence="1">
    <location>
        <begin position="123"/>
        <end position="134"/>
    </location>
</feature>
<dbReference type="PANTHER" id="PTHR33738:SF21">
    <property type="entry name" value="TPRXL"/>
    <property type="match status" value="1"/>
</dbReference>